<proteinExistence type="predicted"/>
<accession>A0A5S4FRR8</accession>
<keyword evidence="4" id="KW-1185">Reference proteome</keyword>
<sequence length="152" mass="16893">MAPTCAYRVHKQLRRQDVQVARCTVERLMRAHGLQGVHRRDRRRTTAPDESAPRPPDLVNRQFSPTGQTGCGWPTSPMCAPERGGCTWLLRRTPSPRRIVGWQLADHLRTDLPLERTGDGAVATRPRTASSGGRPDPSLRPGLPVRQLPLPG</sequence>
<name>A0A5S4FRR8_9ACTN</name>
<protein>
    <recommendedName>
        <fullName evidence="2">HTH-like domain-containing protein</fullName>
    </recommendedName>
</protein>
<dbReference type="Pfam" id="PF13276">
    <property type="entry name" value="HTH_21"/>
    <property type="match status" value="1"/>
</dbReference>
<dbReference type="OrthoDB" id="3254719at2"/>
<comment type="caution">
    <text evidence="3">The sequence shown here is derived from an EMBL/GenBank/DDBJ whole genome shotgun (WGS) entry which is preliminary data.</text>
</comment>
<feature type="region of interest" description="Disordered" evidence="1">
    <location>
        <begin position="34"/>
        <end position="76"/>
    </location>
</feature>
<evidence type="ECO:0000313" key="4">
    <source>
        <dbReference type="Proteomes" id="UP000305238"/>
    </source>
</evidence>
<feature type="compositionally biased region" description="Basic and acidic residues" evidence="1">
    <location>
        <begin position="108"/>
        <end position="118"/>
    </location>
</feature>
<dbReference type="Proteomes" id="UP000305238">
    <property type="component" value="Unassembled WGS sequence"/>
</dbReference>
<organism evidence="3 4">
    <name type="scientific">Actinomadura geliboluensis</name>
    <dbReference type="NCBI Taxonomy" id="882440"/>
    <lineage>
        <taxon>Bacteria</taxon>
        <taxon>Bacillati</taxon>
        <taxon>Actinomycetota</taxon>
        <taxon>Actinomycetes</taxon>
        <taxon>Streptosporangiales</taxon>
        <taxon>Thermomonosporaceae</taxon>
        <taxon>Actinomadura</taxon>
    </lineage>
</organism>
<dbReference type="EMBL" id="VCKZ01000688">
    <property type="protein sequence ID" value="TMR23392.1"/>
    <property type="molecule type" value="Genomic_DNA"/>
</dbReference>
<feature type="region of interest" description="Disordered" evidence="1">
    <location>
        <begin position="108"/>
        <end position="152"/>
    </location>
</feature>
<evidence type="ECO:0000256" key="1">
    <source>
        <dbReference type="SAM" id="MobiDB-lite"/>
    </source>
</evidence>
<dbReference type="InterPro" id="IPR025948">
    <property type="entry name" value="HTH-like_dom"/>
</dbReference>
<gene>
    <name evidence="3" type="ORF">ETD96_43510</name>
</gene>
<dbReference type="AlphaFoldDB" id="A0A5S4FRR8"/>
<dbReference type="RefSeq" id="WP_138642313.1">
    <property type="nucleotide sequence ID" value="NZ_JASWDG010000047.1"/>
</dbReference>
<evidence type="ECO:0000313" key="3">
    <source>
        <dbReference type="EMBL" id="TMR23392.1"/>
    </source>
</evidence>
<evidence type="ECO:0000259" key="2">
    <source>
        <dbReference type="Pfam" id="PF13276"/>
    </source>
</evidence>
<reference evidence="3 4" key="1">
    <citation type="submission" date="2019-05" db="EMBL/GenBank/DDBJ databases">
        <title>Draft genome sequence of Actinomadura geliboluensis A8036.</title>
        <authorList>
            <person name="Saricaoglu S."/>
            <person name="Isik K."/>
        </authorList>
    </citation>
    <scope>NUCLEOTIDE SEQUENCE [LARGE SCALE GENOMIC DNA]</scope>
    <source>
        <strain evidence="3 4">A8036</strain>
    </source>
</reference>
<feature type="domain" description="HTH-like" evidence="2">
    <location>
        <begin position="7"/>
        <end position="41"/>
    </location>
</feature>